<dbReference type="EMBL" id="CP130956">
    <property type="protein sequence ID" value="WLF52099.1"/>
    <property type="molecule type" value="Genomic_DNA"/>
</dbReference>
<dbReference type="InterPro" id="IPR012349">
    <property type="entry name" value="Split_barrel_FMN-bd"/>
</dbReference>
<evidence type="ECO:0000313" key="2">
    <source>
        <dbReference type="EMBL" id="WLF52099.1"/>
    </source>
</evidence>
<protein>
    <submittedName>
        <fullName evidence="2">Nitroreductase family deazaflavin-dependent oxidoreductase</fullName>
    </submittedName>
</protein>
<dbReference type="EMBL" id="JAPWIS010000010">
    <property type="protein sequence ID" value="MCZ4585943.1"/>
    <property type="molecule type" value="Genomic_DNA"/>
</dbReference>
<reference evidence="1" key="1">
    <citation type="submission" date="2022-12" db="EMBL/GenBank/DDBJ databases">
        <authorList>
            <person name="Krivoruchko A.V."/>
            <person name="Elkin A."/>
        </authorList>
    </citation>
    <scope>NUCLEOTIDE SEQUENCE</scope>
    <source>
        <strain evidence="1">IEGM 249</strain>
    </source>
</reference>
<geneLocation type="plasmid" evidence="2 4">
    <name>pRho-VOC14-L</name>
</geneLocation>
<gene>
    <name evidence="1" type="ORF">O4328_19910</name>
    <name evidence="2" type="ORF">Q5707_42480</name>
</gene>
<reference evidence="2" key="2">
    <citation type="submission" date="2023-07" db="EMBL/GenBank/DDBJ databases">
        <title>Genomic analysis of Rhodococcus opacus VOC-14 with glycol ethers degradation activity.</title>
        <authorList>
            <person name="Narkevich D.A."/>
            <person name="Hlushen A.M."/>
            <person name="Akhremchuk A.E."/>
            <person name="Sikolenko M.A."/>
            <person name="Valentovich L.N."/>
        </authorList>
    </citation>
    <scope>NUCLEOTIDE SEQUENCE</scope>
    <source>
        <strain evidence="2">VOC-14</strain>
        <plasmid evidence="2">pRho-VOC14-L</plasmid>
    </source>
</reference>
<dbReference type="RefSeq" id="WP_167120191.1">
    <property type="nucleotide sequence ID" value="NZ_CP130956.1"/>
</dbReference>
<accession>A0AAX3YV38</accession>
<evidence type="ECO:0000313" key="1">
    <source>
        <dbReference type="EMBL" id="MCZ4585943.1"/>
    </source>
</evidence>
<dbReference type="AlphaFoldDB" id="A0AAX3YV38"/>
<sequence length="58" mass="6320">MAYLKPPAFTRHLANPLAMRLSARGVATLTVVGRRTGDPHKVPVIPVEVGQNRYLVSP</sequence>
<evidence type="ECO:0000313" key="4">
    <source>
        <dbReference type="Proteomes" id="UP001231166"/>
    </source>
</evidence>
<proteinExistence type="predicted"/>
<name>A0AAX3YV38_RHOOP</name>
<keyword evidence="2" id="KW-0614">Plasmid</keyword>
<dbReference type="Proteomes" id="UP001066327">
    <property type="component" value="Unassembled WGS sequence"/>
</dbReference>
<keyword evidence="3" id="KW-1185">Reference proteome</keyword>
<dbReference type="Gene3D" id="2.30.110.10">
    <property type="entry name" value="Electron Transport, Fmn-binding Protein, Chain A"/>
    <property type="match status" value="1"/>
</dbReference>
<organism evidence="2 4">
    <name type="scientific">Rhodococcus opacus</name>
    <name type="common">Nocardia opaca</name>
    <dbReference type="NCBI Taxonomy" id="37919"/>
    <lineage>
        <taxon>Bacteria</taxon>
        <taxon>Bacillati</taxon>
        <taxon>Actinomycetota</taxon>
        <taxon>Actinomycetes</taxon>
        <taxon>Mycobacteriales</taxon>
        <taxon>Nocardiaceae</taxon>
        <taxon>Rhodococcus</taxon>
    </lineage>
</organism>
<dbReference type="Proteomes" id="UP001231166">
    <property type="component" value="Plasmid pRho-VOC14-L"/>
</dbReference>
<evidence type="ECO:0000313" key="3">
    <source>
        <dbReference type="Proteomes" id="UP001066327"/>
    </source>
</evidence>